<keyword evidence="1" id="KW-0812">Transmembrane</keyword>
<keyword evidence="3" id="KW-1185">Reference proteome</keyword>
<reference evidence="2 3" key="1">
    <citation type="journal article" date="2018" name="Sci. Rep.">
        <title>Genomic signatures of local adaptation to the degree of environmental predictability in rotifers.</title>
        <authorList>
            <person name="Franch-Gras L."/>
            <person name="Hahn C."/>
            <person name="Garcia-Roger E.M."/>
            <person name="Carmona M.J."/>
            <person name="Serra M."/>
            <person name="Gomez A."/>
        </authorList>
    </citation>
    <scope>NUCLEOTIDE SEQUENCE [LARGE SCALE GENOMIC DNA]</scope>
    <source>
        <strain evidence="2">HYR1</strain>
    </source>
</reference>
<dbReference type="EMBL" id="REGN01003552">
    <property type="protein sequence ID" value="RNA22011.1"/>
    <property type="molecule type" value="Genomic_DNA"/>
</dbReference>
<feature type="transmembrane region" description="Helical" evidence="1">
    <location>
        <begin position="23"/>
        <end position="42"/>
    </location>
</feature>
<proteinExistence type="predicted"/>
<dbReference type="AlphaFoldDB" id="A0A3M7REW8"/>
<name>A0A3M7REW8_BRAPC</name>
<evidence type="ECO:0000256" key="1">
    <source>
        <dbReference type="SAM" id="Phobius"/>
    </source>
</evidence>
<protein>
    <submittedName>
        <fullName evidence="2">Uncharacterized protein</fullName>
    </submittedName>
</protein>
<keyword evidence="1" id="KW-0472">Membrane</keyword>
<evidence type="ECO:0000313" key="3">
    <source>
        <dbReference type="Proteomes" id="UP000276133"/>
    </source>
</evidence>
<sequence length="76" mass="8721">MSGLIMGVSSMFGNRSMETLHLVWHWPCGTAMSLIDLINLVLKIQKIYYLINSMYCLSPASRHQSIQFIGYQVRVQ</sequence>
<dbReference type="Proteomes" id="UP000276133">
    <property type="component" value="Unassembled WGS sequence"/>
</dbReference>
<gene>
    <name evidence="2" type="ORF">BpHYR1_020082</name>
</gene>
<comment type="caution">
    <text evidence="2">The sequence shown here is derived from an EMBL/GenBank/DDBJ whole genome shotgun (WGS) entry which is preliminary data.</text>
</comment>
<keyword evidence="1" id="KW-1133">Transmembrane helix</keyword>
<organism evidence="2 3">
    <name type="scientific">Brachionus plicatilis</name>
    <name type="common">Marine rotifer</name>
    <name type="synonym">Brachionus muelleri</name>
    <dbReference type="NCBI Taxonomy" id="10195"/>
    <lineage>
        <taxon>Eukaryota</taxon>
        <taxon>Metazoa</taxon>
        <taxon>Spiralia</taxon>
        <taxon>Gnathifera</taxon>
        <taxon>Rotifera</taxon>
        <taxon>Eurotatoria</taxon>
        <taxon>Monogononta</taxon>
        <taxon>Pseudotrocha</taxon>
        <taxon>Ploima</taxon>
        <taxon>Brachionidae</taxon>
        <taxon>Brachionus</taxon>
    </lineage>
</organism>
<evidence type="ECO:0000313" key="2">
    <source>
        <dbReference type="EMBL" id="RNA22011.1"/>
    </source>
</evidence>
<accession>A0A3M7REW8</accession>